<dbReference type="SMART" id="SM00046">
    <property type="entry name" value="DAGKc"/>
    <property type="match status" value="1"/>
</dbReference>
<dbReference type="InterPro" id="IPR050187">
    <property type="entry name" value="Lipid_Phosphate_FormReg"/>
</dbReference>
<dbReference type="GO" id="GO:0005886">
    <property type="term" value="C:plasma membrane"/>
    <property type="evidence" value="ECO:0007669"/>
    <property type="project" value="TreeGrafter"/>
</dbReference>
<dbReference type="InterPro" id="IPR001206">
    <property type="entry name" value="Diacylglycerol_kinase_cat_dom"/>
</dbReference>
<gene>
    <name evidence="6" type="ORF">SAMN04488069_10249</name>
</gene>
<dbReference type="Gene3D" id="3.40.50.10330">
    <property type="entry name" value="Probable inorganic polyphosphate/atp-NAD kinase, domain 1"/>
    <property type="match status" value="1"/>
</dbReference>
<dbReference type="STRING" id="651662.SAMN04488069_10249"/>
<dbReference type="PROSITE" id="PS50146">
    <property type="entry name" value="DAGK"/>
    <property type="match status" value="1"/>
</dbReference>
<evidence type="ECO:0000256" key="1">
    <source>
        <dbReference type="ARBA" id="ARBA00022679"/>
    </source>
</evidence>
<feature type="domain" description="DAGKc" evidence="5">
    <location>
        <begin position="7"/>
        <end position="138"/>
    </location>
</feature>
<dbReference type="PANTHER" id="PTHR12358">
    <property type="entry name" value="SPHINGOSINE KINASE"/>
    <property type="match status" value="1"/>
</dbReference>
<dbReference type="InterPro" id="IPR045540">
    <property type="entry name" value="YegS/DAGK_C"/>
</dbReference>
<keyword evidence="3 6" id="KW-0418">Kinase</keyword>
<keyword evidence="2" id="KW-0547">Nucleotide-binding</keyword>
<dbReference type="GO" id="GO:0016301">
    <property type="term" value="F:kinase activity"/>
    <property type="evidence" value="ECO:0007669"/>
    <property type="project" value="UniProtKB-KW"/>
</dbReference>
<evidence type="ECO:0000313" key="6">
    <source>
        <dbReference type="EMBL" id="SDX55438.1"/>
    </source>
</evidence>
<dbReference type="EMBL" id="FNOV01000002">
    <property type="protein sequence ID" value="SDX55438.1"/>
    <property type="molecule type" value="Genomic_DNA"/>
</dbReference>
<dbReference type="RefSeq" id="WP_245711789.1">
    <property type="nucleotide sequence ID" value="NZ_FNOV01000002.1"/>
</dbReference>
<evidence type="ECO:0000259" key="5">
    <source>
        <dbReference type="PROSITE" id="PS50146"/>
    </source>
</evidence>
<organism evidence="6 7">
    <name type="scientific">Hymenobacter psychrophilus</name>
    <dbReference type="NCBI Taxonomy" id="651662"/>
    <lineage>
        <taxon>Bacteria</taxon>
        <taxon>Pseudomonadati</taxon>
        <taxon>Bacteroidota</taxon>
        <taxon>Cytophagia</taxon>
        <taxon>Cytophagales</taxon>
        <taxon>Hymenobacteraceae</taxon>
        <taxon>Hymenobacter</taxon>
    </lineage>
</organism>
<sequence length="312" mass="33611">MQTFPSGQLKRLLFVLNPISGDINKSQLRATITAYCAERGRRAEFFDTTGDQDIIRLRTLLATDSPLDAVFAAGGDGTVSLVAEALAGSTVPLGILPLGSGNGMAKDLAIPLTLNEALGLIWQHDIRQLDTLRVGGRFTVHLADMGFNACVVQRFAEGGVRGPGAYVRIATREYAGYQPATYQIETDNGTWQGKAFMLTIANANTFGSNVVINPGRALDDGEFEICLIAPFPGIAVPGLLYRLYTSNFDDSDYTQRLSCHRARITVAGARQVLVQLDGEPYMLPCPVEISLQPCSLRVLVPPATAGARLPRP</sequence>
<dbReference type="InterPro" id="IPR017438">
    <property type="entry name" value="ATP-NAD_kinase_N"/>
</dbReference>
<keyword evidence="1" id="KW-0808">Transferase</keyword>
<evidence type="ECO:0000256" key="3">
    <source>
        <dbReference type="ARBA" id="ARBA00022777"/>
    </source>
</evidence>
<dbReference type="PANTHER" id="PTHR12358:SF106">
    <property type="entry name" value="LIPID KINASE YEGS"/>
    <property type="match status" value="1"/>
</dbReference>
<evidence type="ECO:0000256" key="2">
    <source>
        <dbReference type="ARBA" id="ARBA00022741"/>
    </source>
</evidence>
<evidence type="ECO:0000256" key="4">
    <source>
        <dbReference type="ARBA" id="ARBA00022840"/>
    </source>
</evidence>
<name>A0A1H3CNH8_9BACT</name>
<dbReference type="Pfam" id="PF19279">
    <property type="entry name" value="YegS_C"/>
    <property type="match status" value="1"/>
</dbReference>
<accession>A0A1H3CNH8</accession>
<dbReference type="InterPro" id="IPR016064">
    <property type="entry name" value="NAD/diacylglycerol_kinase_sf"/>
</dbReference>
<dbReference type="GO" id="GO:0005524">
    <property type="term" value="F:ATP binding"/>
    <property type="evidence" value="ECO:0007669"/>
    <property type="project" value="UniProtKB-KW"/>
</dbReference>
<dbReference type="AlphaFoldDB" id="A0A1H3CNH8"/>
<dbReference type="Pfam" id="PF00781">
    <property type="entry name" value="DAGK_cat"/>
    <property type="match status" value="1"/>
</dbReference>
<keyword evidence="7" id="KW-1185">Reference proteome</keyword>
<dbReference type="Gene3D" id="2.60.200.40">
    <property type="match status" value="1"/>
</dbReference>
<dbReference type="SUPFAM" id="SSF111331">
    <property type="entry name" value="NAD kinase/diacylglycerol kinase-like"/>
    <property type="match status" value="1"/>
</dbReference>
<reference evidence="7" key="1">
    <citation type="submission" date="2016-10" db="EMBL/GenBank/DDBJ databases">
        <authorList>
            <person name="Varghese N."/>
            <person name="Submissions S."/>
        </authorList>
    </citation>
    <scope>NUCLEOTIDE SEQUENCE [LARGE SCALE GENOMIC DNA]</scope>
    <source>
        <strain evidence="7">CGMCC 1.8975</strain>
    </source>
</reference>
<keyword evidence="4" id="KW-0067">ATP-binding</keyword>
<protein>
    <submittedName>
        <fullName evidence="6">Diacylglycerol kinase family enzyme</fullName>
    </submittedName>
</protein>
<evidence type="ECO:0000313" key="7">
    <source>
        <dbReference type="Proteomes" id="UP000199249"/>
    </source>
</evidence>
<dbReference type="Proteomes" id="UP000199249">
    <property type="component" value="Unassembled WGS sequence"/>
</dbReference>
<proteinExistence type="predicted"/>